<dbReference type="InterPro" id="IPR025740">
    <property type="entry name" value="FAM110"/>
</dbReference>
<dbReference type="AlphaFoldDB" id="A0A4U5UPQ5"/>
<name>A0A4U5UPQ5_COLLU</name>
<feature type="domain" description="Centrosome-associated FAM110 N-terminal" evidence="1">
    <location>
        <begin position="55"/>
        <end position="122"/>
    </location>
</feature>
<dbReference type="PANTHER" id="PTHR14758">
    <property type="entry name" value="AGAP005440-PA"/>
    <property type="match status" value="1"/>
</dbReference>
<protein>
    <submittedName>
        <fullName evidence="2">Protein FAM110B</fullName>
    </submittedName>
</protein>
<organism evidence="2 3">
    <name type="scientific">Collichthys lucidus</name>
    <name type="common">Big head croaker</name>
    <name type="synonym">Sciaena lucida</name>
    <dbReference type="NCBI Taxonomy" id="240159"/>
    <lineage>
        <taxon>Eukaryota</taxon>
        <taxon>Metazoa</taxon>
        <taxon>Chordata</taxon>
        <taxon>Craniata</taxon>
        <taxon>Vertebrata</taxon>
        <taxon>Euteleostomi</taxon>
        <taxon>Actinopterygii</taxon>
        <taxon>Neopterygii</taxon>
        <taxon>Teleostei</taxon>
        <taxon>Neoteleostei</taxon>
        <taxon>Acanthomorphata</taxon>
        <taxon>Eupercaria</taxon>
        <taxon>Sciaenidae</taxon>
        <taxon>Collichthys</taxon>
    </lineage>
</organism>
<dbReference type="InterPro" id="IPR025739">
    <property type="entry name" value="FAM110_N"/>
</dbReference>
<evidence type="ECO:0000313" key="3">
    <source>
        <dbReference type="Proteomes" id="UP000298787"/>
    </source>
</evidence>
<gene>
    <name evidence="2" type="ORF">D9C73_011088</name>
</gene>
<sequence>METGPACSGMPARNPRVEVRSLLLPPEKDRPLHVTVSLPGCRWRPCGHQTAVWPGFPSPLPMPFRILNKGPGYFRPPAEPGARKLSAVERLEADKAKYVKSQQVALTRQAPIKPPIIRKPLSFLRGHDAPISALLQPAKFPAARLMWRMAEAERVLEGGDLL</sequence>
<dbReference type="PANTHER" id="PTHR14758:SF4">
    <property type="entry name" value="PROTEIN FAM110A"/>
    <property type="match status" value="1"/>
</dbReference>
<reference evidence="2 3" key="1">
    <citation type="submission" date="2019-01" db="EMBL/GenBank/DDBJ databases">
        <title>Genome Assembly of Collichthys lucidus.</title>
        <authorList>
            <person name="Cai M."/>
            <person name="Xiao S."/>
        </authorList>
    </citation>
    <scope>NUCLEOTIDE SEQUENCE [LARGE SCALE GENOMIC DNA]</scope>
    <source>
        <strain evidence="2">JT15FE1705JMU</strain>
        <tissue evidence="2">Muscle</tissue>
    </source>
</reference>
<proteinExistence type="predicted"/>
<accession>A0A4U5UPQ5</accession>
<evidence type="ECO:0000313" key="2">
    <source>
        <dbReference type="EMBL" id="TKS76997.1"/>
    </source>
</evidence>
<evidence type="ECO:0000259" key="1">
    <source>
        <dbReference type="Pfam" id="PF14161"/>
    </source>
</evidence>
<dbReference type="Pfam" id="PF14161">
    <property type="entry name" value="FAM110_N"/>
    <property type="match status" value="1"/>
</dbReference>
<keyword evidence="3" id="KW-1185">Reference proteome</keyword>
<dbReference type="EMBL" id="CM014087">
    <property type="protein sequence ID" value="TKS76997.1"/>
    <property type="molecule type" value="Genomic_DNA"/>
</dbReference>
<dbReference type="STRING" id="240159.A0A4U5UPQ5"/>
<dbReference type="Proteomes" id="UP000298787">
    <property type="component" value="Chromosome 10"/>
</dbReference>